<dbReference type="FunFam" id="3.40.1050.10:FF:000006">
    <property type="entry name" value="Carbonic anhydrase"/>
    <property type="match status" value="1"/>
</dbReference>
<dbReference type="InterPro" id="IPR001765">
    <property type="entry name" value="Carbonic_anhydrase"/>
</dbReference>
<dbReference type="InterPro" id="IPR036874">
    <property type="entry name" value="Carbonic_anhydrase_sf"/>
</dbReference>
<dbReference type="EC" id="4.2.1.1" evidence="2"/>
<evidence type="ECO:0000256" key="7">
    <source>
        <dbReference type="ARBA" id="ARBA00048348"/>
    </source>
</evidence>
<dbReference type="PANTHER" id="PTHR11002:SF79">
    <property type="entry name" value="CARBONIC ANHYDRASE 2"/>
    <property type="match status" value="1"/>
</dbReference>
<feature type="binding site" evidence="8">
    <location>
        <position position="153"/>
    </location>
    <ligand>
        <name>Zn(2+)</name>
        <dbReference type="ChEBI" id="CHEBI:29105"/>
    </ligand>
</feature>
<evidence type="ECO:0000256" key="3">
    <source>
        <dbReference type="ARBA" id="ARBA00022723"/>
    </source>
</evidence>
<name>A0A939KC03_9BURK</name>
<keyword evidence="3 8" id="KW-0479">Metal-binding</keyword>
<comment type="function">
    <text evidence="6">Catalyzes the reversible hydration of carbon dioxide to form bicarbonate.</text>
</comment>
<comment type="caution">
    <text evidence="9">The sequence shown here is derived from an EMBL/GenBank/DDBJ whole genome shotgun (WGS) entry which is preliminary data.</text>
</comment>
<dbReference type="AlphaFoldDB" id="A0A939KC03"/>
<feature type="binding site" evidence="8">
    <location>
        <position position="156"/>
    </location>
    <ligand>
        <name>Zn(2+)</name>
        <dbReference type="ChEBI" id="CHEBI:29105"/>
    </ligand>
</feature>
<comment type="catalytic activity">
    <reaction evidence="7">
        <text>hydrogencarbonate + H(+) = CO2 + H2O</text>
        <dbReference type="Rhea" id="RHEA:10748"/>
        <dbReference type="ChEBI" id="CHEBI:15377"/>
        <dbReference type="ChEBI" id="CHEBI:15378"/>
        <dbReference type="ChEBI" id="CHEBI:16526"/>
        <dbReference type="ChEBI" id="CHEBI:17544"/>
        <dbReference type="EC" id="4.2.1.1"/>
    </reaction>
</comment>
<dbReference type="GO" id="GO:0008270">
    <property type="term" value="F:zinc ion binding"/>
    <property type="evidence" value="ECO:0007669"/>
    <property type="project" value="InterPro"/>
</dbReference>
<keyword evidence="5" id="KW-0456">Lyase</keyword>
<feature type="binding site" evidence="8">
    <location>
        <position position="102"/>
    </location>
    <ligand>
        <name>Zn(2+)</name>
        <dbReference type="ChEBI" id="CHEBI:29105"/>
    </ligand>
</feature>
<evidence type="ECO:0000256" key="2">
    <source>
        <dbReference type="ARBA" id="ARBA00012925"/>
    </source>
</evidence>
<reference evidence="9" key="1">
    <citation type="submission" date="2021-03" db="EMBL/GenBank/DDBJ databases">
        <title>Comamonas denitrificans.</title>
        <authorList>
            <person name="Finster K."/>
        </authorList>
    </citation>
    <scope>NUCLEOTIDE SEQUENCE</scope>
    <source>
        <strain evidence="9">MM2021_4</strain>
    </source>
</reference>
<evidence type="ECO:0000256" key="4">
    <source>
        <dbReference type="ARBA" id="ARBA00022833"/>
    </source>
</evidence>
<dbReference type="Gene3D" id="3.40.1050.10">
    <property type="entry name" value="Carbonic anhydrase"/>
    <property type="match status" value="1"/>
</dbReference>
<accession>A0A939KC03</accession>
<dbReference type="SMART" id="SM00947">
    <property type="entry name" value="Pro_CA"/>
    <property type="match status" value="1"/>
</dbReference>
<comment type="similarity">
    <text evidence="1">Belongs to the beta-class carbonic anhydrase family.</text>
</comment>
<dbReference type="GO" id="GO:0015976">
    <property type="term" value="P:carbon utilization"/>
    <property type="evidence" value="ECO:0007669"/>
    <property type="project" value="InterPro"/>
</dbReference>
<evidence type="ECO:0000256" key="6">
    <source>
        <dbReference type="ARBA" id="ARBA00024993"/>
    </source>
</evidence>
<feature type="binding site" evidence="8">
    <location>
        <position position="100"/>
    </location>
    <ligand>
        <name>Zn(2+)</name>
        <dbReference type="ChEBI" id="CHEBI:29105"/>
    </ligand>
</feature>
<dbReference type="Pfam" id="PF00484">
    <property type="entry name" value="Pro_CA"/>
    <property type="match status" value="1"/>
</dbReference>
<evidence type="ECO:0000313" key="9">
    <source>
        <dbReference type="EMBL" id="MBO1250082.1"/>
    </source>
</evidence>
<dbReference type="EMBL" id="JAFNME010000019">
    <property type="protein sequence ID" value="MBO1250082.1"/>
    <property type="molecule type" value="Genomic_DNA"/>
</dbReference>
<evidence type="ECO:0000256" key="8">
    <source>
        <dbReference type="PIRSR" id="PIRSR601765-1"/>
    </source>
</evidence>
<comment type="cofactor">
    <cofactor evidence="8">
        <name>Zn(2+)</name>
        <dbReference type="ChEBI" id="CHEBI:29105"/>
    </cofactor>
    <text evidence="8">Binds 1 zinc ion per subunit.</text>
</comment>
<protein>
    <recommendedName>
        <fullName evidence="2">carbonic anhydrase</fullName>
        <ecNumber evidence="2">4.2.1.1</ecNumber>
    </recommendedName>
</protein>
<gene>
    <name evidence="9" type="ORF">J1777_09645</name>
</gene>
<dbReference type="InterPro" id="IPR015892">
    <property type="entry name" value="Carbonic_anhydrase_CS"/>
</dbReference>
<evidence type="ECO:0000256" key="5">
    <source>
        <dbReference type="ARBA" id="ARBA00023239"/>
    </source>
</evidence>
<dbReference type="CDD" id="cd03378">
    <property type="entry name" value="beta_CA_cladeC"/>
    <property type="match status" value="1"/>
</dbReference>
<evidence type="ECO:0000256" key="1">
    <source>
        <dbReference type="ARBA" id="ARBA00006217"/>
    </source>
</evidence>
<sequence>MCNLCLAGNTLTKAVVPPSRRAVLGAMGAFSLLGLSAMSGISHAKSPPKPANVLSPDQAIQRLLEGNKRYTSGKTEVRKFSVTRAALVGGQNPYACVLSCADSRVSPELCFDEERGDLFVTRVAGNYVTPDILASLEYGVAALHSPVILVLGHTSCGAVSATVNALEKQAEFPGHIQSIVTALMPAVRAAAAEPHEGSLAQAATIVNIKQNVQRLQEATPVLSKAVQAQKLKVLGGLYHLETGRVEIVA</sequence>
<dbReference type="PANTHER" id="PTHR11002">
    <property type="entry name" value="CARBONIC ANHYDRASE"/>
    <property type="match status" value="1"/>
</dbReference>
<proteinExistence type="inferred from homology"/>
<keyword evidence="4 8" id="KW-0862">Zinc</keyword>
<dbReference type="GO" id="GO:0004089">
    <property type="term" value="F:carbonate dehydratase activity"/>
    <property type="evidence" value="ECO:0007669"/>
    <property type="project" value="UniProtKB-EC"/>
</dbReference>
<dbReference type="Proteomes" id="UP000664731">
    <property type="component" value="Unassembled WGS sequence"/>
</dbReference>
<dbReference type="SUPFAM" id="SSF53056">
    <property type="entry name" value="beta-carbonic anhydrase, cab"/>
    <property type="match status" value="1"/>
</dbReference>
<organism evidence="9 10">
    <name type="scientific">Comamonas denitrificans</name>
    <dbReference type="NCBI Taxonomy" id="117506"/>
    <lineage>
        <taxon>Bacteria</taxon>
        <taxon>Pseudomonadati</taxon>
        <taxon>Pseudomonadota</taxon>
        <taxon>Betaproteobacteria</taxon>
        <taxon>Burkholderiales</taxon>
        <taxon>Comamonadaceae</taxon>
        <taxon>Comamonas</taxon>
    </lineage>
</organism>
<dbReference type="PROSITE" id="PS00704">
    <property type="entry name" value="PROK_CO2_ANHYDRASE_1"/>
    <property type="match status" value="1"/>
</dbReference>
<keyword evidence="10" id="KW-1185">Reference proteome</keyword>
<evidence type="ECO:0000313" key="10">
    <source>
        <dbReference type="Proteomes" id="UP000664731"/>
    </source>
</evidence>